<name>A0A2T3AKP0_9PEZI</name>
<dbReference type="EMBL" id="KZ678379">
    <property type="protein sequence ID" value="PSS02177.1"/>
    <property type="molecule type" value="Genomic_DNA"/>
</dbReference>
<accession>A0A2T3AKP0</accession>
<dbReference type="AlphaFoldDB" id="A0A2T3AKP0"/>
<protein>
    <submittedName>
        <fullName evidence="1">Uncharacterized protein</fullName>
    </submittedName>
</protein>
<dbReference type="InParanoid" id="A0A2T3AKP0"/>
<sequence>MVPREHWQMSCTWRGYVPGIDQDDQLALTKVQRQHATASSHGVISMMDTNVQRLASYIYIVSESHLRPFLYTDGTMLDRKGQKQLYSYLKSPKLVPVVLARTLDLSVGKEKGGQASIHHRRTIQFDQKAASLACCRSGCCSRRIIDPYKRI</sequence>
<evidence type="ECO:0000313" key="1">
    <source>
        <dbReference type="EMBL" id="PSS02177.1"/>
    </source>
</evidence>
<keyword evidence="2" id="KW-1185">Reference proteome</keyword>
<evidence type="ECO:0000313" key="2">
    <source>
        <dbReference type="Proteomes" id="UP000241462"/>
    </source>
</evidence>
<proteinExistence type="predicted"/>
<reference evidence="1 2" key="1">
    <citation type="journal article" date="2018" name="Mycol. Prog.">
        <title>Coniella lustricola, a new species from submerged detritus.</title>
        <authorList>
            <person name="Raudabaugh D.B."/>
            <person name="Iturriaga T."/>
            <person name="Carver A."/>
            <person name="Mondo S."/>
            <person name="Pangilinan J."/>
            <person name="Lipzen A."/>
            <person name="He G."/>
            <person name="Amirebrahimi M."/>
            <person name="Grigoriev I.V."/>
            <person name="Miller A.N."/>
        </authorList>
    </citation>
    <scope>NUCLEOTIDE SEQUENCE [LARGE SCALE GENOMIC DNA]</scope>
    <source>
        <strain evidence="1 2">B22-T-1</strain>
    </source>
</reference>
<organism evidence="1 2">
    <name type="scientific">Coniella lustricola</name>
    <dbReference type="NCBI Taxonomy" id="2025994"/>
    <lineage>
        <taxon>Eukaryota</taxon>
        <taxon>Fungi</taxon>
        <taxon>Dikarya</taxon>
        <taxon>Ascomycota</taxon>
        <taxon>Pezizomycotina</taxon>
        <taxon>Sordariomycetes</taxon>
        <taxon>Sordariomycetidae</taxon>
        <taxon>Diaporthales</taxon>
        <taxon>Schizoparmaceae</taxon>
        <taxon>Coniella</taxon>
    </lineage>
</organism>
<dbReference type="Proteomes" id="UP000241462">
    <property type="component" value="Unassembled WGS sequence"/>
</dbReference>
<gene>
    <name evidence="1" type="ORF">BD289DRAFT_272152</name>
</gene>